<evidence type="ECO:0000256" key="4">
    <source>
        <dbReference type="ARBA" id="ARBA00022679"/>
    </source>
</evidence>
<dbReference type="SUPFAM" id="SSF55874">
    <property type="entry name" value="ATPase domain of HSP90 chaperone/DNA topoisomerase II/histidine kinase"/>
    <property type="match status" value="1"/>
</dbReference>
<accession>A0A3D8P257</accession>
<dbReference type="Gene3D" id="3.30.565.10">
    <property type="entry name" value="Histidine kinase-like ATPase, C-terminal domain"/>
    <property type="match status" value="1"/>
</dbReference>
<evidence type="ECO:0000256" key="6">
    <source>
        <dbReference type="ARBA" id="ARBA00023012"/>
    </source>
</evidence>
<dbReference type="Proteomes" id="UP000256329">
    <property type="component" value="Unassembled WGS sequence"/>
</dbReference>
<proteinExistence type="predicted"/>
<sequence>MTVKILLPSEKELEERLIGILVQEFGARVGEDWEEADLVILSRERAEDGNWRLCREIKQKTPALVAVVEKNAVSPPPPVEEVDDFLPPQPEEIKVRVANLLRVAAVRRQIPKGIPDDAAPFFSSSGLVTPLRVDLPRGLGKEALDRLLSLLKESLGTAVILLLPRHFPEFHPENEWEYVDSPYCRTLLTITGDRGFSLCRYAHWLSGIRAVGERRSIYLPCPGGLLLGAAPVFLEFFGARYPVGVLVAGLGEAPLGATLKEVSQRFKFSYLQLRQAAGLARHKASRPDELAGRNILEAVRDYLQQEISRAYLRAYSLVGRRVEDAASALDTGDSAMGKLATTLFHEIRNPLTSIKGVLQLLYEKRDDQDPERRYLEVVLGELDRTVRIIRNFLYFARPRDYHPVPTDLNVLLKDIVLMVELQAKAAHVEVSYDSHPGTPVILADPDLIKQAVLNLAQNALQAMPQGGKLFFRLYPEGDEWVVIEVEDTGVGIPPEHFPRLGEAFFTTRRGGTGLGLAVSYQIAKMHGGRIEVESEEGKGSKFRIKVPRKVPKEEDC</sequence>
<dbReference type="CDD" id="cd00075">
    <property type="entry name" value="HATPase"/>
    <property type="match status" value="1"/>
</dbReference>
<comment type="caution">
    <text evidence="8">The sequence shown here is derived from an EMBL/GenBank/DDBJ whole genome shotgun (WGS) entry which is preliminary data.</text>
</comment>
<keyword evidence="5" id="KW-0418">Kinase</keyword>
<dbReference type="InterPro" id="IPR005467">
    <property type="entry name" value="His_kinase_dom"/>
</dbReference>
<dbReference type="OrthoDB" id="505470at2"/>
<dbReference type="PANTHER" id="PTHR43711:SF28">
    <property type="entry name" value="SENSOR HISTIDINE KINASE YXDK"/>
    <property type="match status" value="1"/>
</dbReference>
<dbReference type="InterPro" id="IPR050736">
    <property type="entry name" value="Sensor_HK_Regulatory"/>
</dbReference>
<evidence type="ECO:0000256" key="5">
    <source>
        <dbReference type="ARBA" id="ARBA00022777"/>
    </source>
</evidence>
<keyword evidence="6" id="KW-0902">Two-component regulatory system</keyword>
<evidence type="ECO:0000256" key="3">
    <source>
        <dbReference type="ARBA" id="ARBA00022553"/>
    </source>
</evidence>
<dbReference type="GO" id="GO:0000155">
    <property type="term" value="F:phosphorelay sensor kinase activity"/>
    <property type="evidence" value="ECO:0007669"/>
    <property type="project" value="InterPro"/>
</dbReference>
<dbReference type="CDD" id="cd00082">
    <property type="entry name" value="HisKA"/>
    <property type="match status" value="1"/>
</dbReference>
<dbReference type="PROSITE" id="PS50109">
    <property type="entry name" value="HIS_KIN"/>
    <property type="match status" value="1"/>
</dbReference>
<keyword evidence="9" id="KW-1185">Reference proteome</keyword>
<keyword evidence="3" id="KW-0597">Phosphoprotein</keyword>
<evidence type="ECO:0000259" key="7">
    <source>
        <dbReference type="PROSITE" id="PS50109"/>
    </source>
</evidence>
<dbReference type="SUPFAM" id="SSF47384">
    <property type="entry name" value="Homodimeric domain of signal transducing histidine kinase"/>
    <property type="match status" value="1"/>
</dbReference>
<reference evidence="8 9" key="1">
    <citation type="submission" date="2018-08" db="EMBL/GenBank/DDBJ databases">
        <title>Form III RuBisCO-mediated autotrophy in Thermodesulfobium bacteria.</title>
        <authorList>
            <person name="Toshchakov S.V."/>
            <person name="Kublanov I.V."/>
            <person name="Frolov E."/>
            <person name="Bonch-Osmolovskaya E.A."/>
            <person name="Tourova T.P."/>
            <person name="Chernych N.A."/>
            <person name="Lebedinsky A.V."/>
        </authorList>
    </citation>
    <scope>NUCLEOTIDE SEQUENCE [LARGE SCALE GENOMIC DNA]</scope>
    <source>
        <strain evidence="8 9">SR</strain>
    </source>
</reference>
<dbReference type="InterPro" id="IPR036890">
    <property type="entry name" value="HATPase_C_sf"/>
</dbReference>
<name>A0A3D8P257_9THEO</name>
<dbReference type="Gene3D" id="1.10.287.130">
    <property type="match status" value="1"/>
</dbReference>
<dbReference type="PANTHER" id="PTHR43711">
    <property type="entry name" value="TWO-COMPONENT HISTIDINE KINASE"/>
    <property type="match status" value="1"/>
</dbReference>
<dbReference type="InterPro" id="IPR003594">
    <property type="entry name" value="HATPase_dom"/>
</dbReference>
<dbReference type="InterPro" id="IPR004358">
    <property type="entry name" value="Sig_transdc_His_kin-like_C"/>
</dbReference>
<dbReference type="SMART" id="SM00387">
    <property type="entry name" value="HATPase_c"/>
    <property type="match status" value="1"/>
</dbReference>
<evidence type="ECO:0000256" key="2">
    <source>
        <dbReference type="ARBA" id="ARBA00012438"/>
    </source>
</evidence>
<protein>
    <recommendedName>
        <fullName evidence="2">histidine kinase</fullName>
        <ecNumber evidence="2">2.7.13.3</ecNumber>
    </recommendedName>
</protein>
<evidence type="ECO:0000313" key="9">
    <source>
        <dbReference type="Proteomes" id="UP000256329"/>
    </source>
</evidence>
<dbReference type="EC" id="2.7.13.3" evidence="2"/>
<dbReference type="EMBL" id="QSLN01000012">
    <property type="protein sequence ID" value="RDV82133.1"/>
    <property type="molecule type" value="Genomic_DNA"/>
</dbReference>
<organism evidence="8 9">
    <name type="scientific">Ammonifex thiophilus</name>
    <dbReference type="NCBI Taxonomy" id="444093"/>
    <lineage>
        <taxon>Bacteria</taxon>
        <taxon>Bacillati</taxon>
        <taxon>Bacillota</taxon>
        <taxon>Clostridia</taxon>
        <taxon>Thermoanaerobacterales</taxon>
        <taxon>Thermoanaerobacteraceae</taxon>
        <taxon>Ammonifex</taxon>
    </lineage>
</organism>
<dbReference type="RefSeq" id="WP_115793026.1">
    <property type="nucleotide sequence ID" value="NZ_QSLN01000012.1"/>
</dbReference>
<evidence type="ECO:0000313" key="8">
    <source>
        <dbReference type="EMBL" id="RDV82133.1"/>
    </source>
</evidence>
<dbReference type="Pfam" id="PF02518">
    <property type="entry name" value="HATPase_c"/>
    <property type="match status" value="1"/>
</dbReference>
<dbReference type="SMART" id="SM00388">
    <property type="entry name" value="HisKA"/>
    <property type="match status" value="1"/>
</dbReference>
<keyword evidence="4" id="KW-0808">Transferase</keyword>
<feature type="domain" description="Histidine kinase" evidence="7">
    <location>
        <begin position="342"/>
        <end position="550"/>
    </location>
</feature>
<dbReference type="AlphaFoldDB" id="A0A3D8P257"/>
<dbReference type="InterPro" id="IPR036097">
    <property type="entry name" value="HisK_dim/P_sf"/>
</dbReference>
<comment type="catalytic activity">
    <reaction evidence="1">
        <text>ATP + protein L-histidine = ADP + protein N-phospho-L-histidine.</text>
        <dbReference type="EC" id="2.7.13.3"/>
    </reaction>
</comment>
<evidence type="ECO:0000256" key="1">
    <source>
        <dbReference type="ARBA" id="ARBA00000085"/>
    </source>
</evidence>
<gene>
    <name evidence="8" type="ORF">DXX99_08285</name>
</gene>
<dbReference type="PRINTS" id="PR00344">
    <property type="entry name" value="BCTRLSENSOR"/>
</dbReference>
<dbReference type="InterPro" id="IPR003661">
    <property type="entry name" value="HisK_dim/P_dom"/>
</dbReference>
<dbReference type="Pfam" id="PF00512">
    <property type="entry name" value="HisKA"/>
    <property type="match status" value="1"/>
</dbReference>